<dbReference type="PANTHER" id="PTHR38451:SF1">
    <property type="entry name" value="TRNA (ADENINE(22)-N(1))-METHYLTRANSFERASE"/>
    <property type="match status" value="1"/>
</dbReference>
<comment type="caution">
    <text evidence="1">The sequence shown here is derived from an EMBL/GenBank/DDBJ whole genome shotgun (WGS) entry which is preliminary data.</text>
</comment>
<organism evidence="1 2">
    <name type="scientific">Cohnella kolymensis</name>
    <dbReference type="NCBI Taxonomy" id="1590652"/>
    <lineage>
        <taxon>Bacteria</taxon>
        <taxon>Bacillati</taxon>
        <taxon>Bacillota</taxon>
        <taxon>Bacilli</taxon>
        <taxon>Bacillales</taxon>
        <taxon>Paenibacillaceae</taxon>
        <taxon>Cohnella</taxon>
    </lineage>
</organism>
<dbReference type="InterPro" id="IPR006901">
    <property type="entry name" value="TrmK"/>
</dbReference>
<dbReference type="Pfam" id="PF04816">
    <property type="entry name" value="TrmK"/>
    <property type="match status" value="1"/>
</dbReference>
<dbReference type="PANTHER" id="PTHR38451">
    <property type="entry name" value="TRNA (ADENINE(22)-N(1))-METHYLTRANSFERASE"/>
    <property type="match status" value="1"/>
</dbReference>
<evidence type="ECO:0000313" key="2">
    <source>
        <dbReference type="Proteomes" id="UP000054526"/>
    </source>
</evidence>
<dbReference type="EMBL" id="JXAL01000028">
    <property type="protein sequence ID" value="KIL34621.1"/>
    <property type="molecule type" value="Genomic_DNA"/>
</dbReference>
<evidence type="ECO:0000313" key="1">
    <source>
        <dbReference type="EMBL" id="KIL34621.1"/>
    </source>
</evidence>
<dbReference type="Gene3D" id="1.10.287.1890">
    <property type="match status" value="1"/>
</dbReference>
<dbReference type="Gene3D" id="3.40.50.150">
    <property type="entry name" value="Vaccinia Virus protein VP39"/>
    <property type="match status" value="1"/>
</dbReference>
<dbReference type="RefSeq" id="WP_041066542.1">
    <property type="nucleotide sequence ID" value="NZ_JXAL01000028.1"/>
</dbReference>
<gene>
    <name evidence="1" type="ORF">SD71_18445</name>
</gene>
<proteinExistence type="predicted"/>
<dbReference type="SUPFAM" id="SSF53335">
    <property type="entry name" value="S-adenosyl-L-methionine-dependent methyltransferases"/>
    <property type="match status" value="1"/>
</dbReference>
<accession>A0ABR5A0R0</accession>
<protein>
    <recommendedName>
        <fullName evidence="3">SAM-dependent methyltransferase</fullName>
    </recommendedName>
</protein>
<sequence>MEDIQGNGAGLKLSRRLSALAGWVPAGARLADIGTDHALLPVFLASSGKVRFAVAGDVHRGPVEAAKRQVTEAALQEVISVRLGDGLAVLTPGEVDTVVIAGMGGSLMVRILDQAGDRLLGVRTLVLSPHVAEGALRSWLTANRYLLDHEMLLEEDGVIYTLMRAVLIEDRDEWSVLHSRLYDPSLAAPCLTRIPLPLMYEMGPLLMRNPGPEFEKKWLQEIAKKERVVSQLNHSDAPEAAVKAEEWEQDIREIREVLACLPVEKRSSN</sequence>
<reference evidence="1 2" key="1">
    <citation type="submission" date="2014-12" db="EMBL/GenBank/DDBJ databases">
        <title>Draft genome sequence of Cohnella kolymensis strain B-2846.</title>
        <authorList>
            <person name="Karlyshev A.V."/>
            <person name="Kudryashova E.B."/>
        </authorList>
    </citation>
    <scope>NUCLEOTIDE SEQUENCE [LARGE SCALE GENOMIC DNA]</scope>
    <source>
        <strain evidence="1 2">VKM B-2846</strain>
    </source>
</reference>
<name>A0ABR5A0R0_9BACL</name>
<dbReference type="Proteomes" id="UP000054526">
    <property type="component" value="Unassembled WGS sequence"/>
</dbReference>
<evidence type="ECO:0008006" key="3">
    <source>
        <dbReference type="Google" id="ProtNLM"/>
    </source>
</evidence>
<keyword evidence="2" id="KW-1185">Reference proteome</keyword>
<dbReference type="PIRSF" id="PIRSF018637">
    <property type="entry name" value="TrmK"/>
    <property type="match status" value="1"/>
</dbReference>
<dbReference type="InterPro" id="IPR029063">
    <property type="entry name" value="SAM-dependent_MTases_sf"/>
</dbReference>